<evidence type="ECO:0000256" key="1">
    <source>
        <dbReference type="ARBA" id="ARBA00022505"/>
    </source>
</evidence>
<dbReference type="KEGG" id="pwu:A8O14_03245"/>
<dbReference type="InterPro" id="IPR008274">
    <property type="entry name" value="AldOxase/xan_DH_MoCoBD1"/>
</dbReference>
<accession>A0A191UDW0</accession>
<gene>
    <name evidence="4" type="ORF">A8O14_03245</name>
</gene>
<protein>
    <submittedName>
        <fullName evidence="4">Carbon monoxide dehydrogenase</fullName>
    </submittedName>
</protein>
<dbReference type="Gene3D" id="3.30.365.10">
    <property type="entry name" value="Aldehyde oxidase/xanthine dehydrogenase, molybdopterin binding domain"/>
    <property type="match status" value="4"/>
</dbReference>
<dbReference type="GO" id="GO:0005506">
    <property type="term" value="F:iron ion binding"/>
    <property type="evidence" value="ECO:0007669"/>
    <property type="project" value="InterPro"/>
</dbReference>
<dbReference type="Pfam" id="PF02738">
    <property type="entry name" value="MoCoBD_1"/>
    <property type="match status" value="1"/>
</dbReference>
<dbReference type="PANTHER" id="PTHR11908:SF132">
    <property type="entry name" value="ALDEHYDE OXIDASE 1-RELATED"/>
    <property type="match status" value="1"/>
</dbReference>
<dbReference type="OrthoDB" id="221297at2"/>
<keyword evidence="1" id="KW-0500">Molybdenum</keyword>
<dbReference type="InterPro" id="IPR046867">
    <property type="entry name" value="AldOxase/xan_DH_MoCoBD2"/>
</dbReference>
<keyword evidence="5" id="KW-1185">Reference proteome</keyword>
<dbReference type="InterPro" id="IPR016208">
    <property type="entry name" value="Ald_Oxase/xanthine_DH-like"/>
</dbReference>
<dbReference type="EMBL" id="CP015922">
    <property type="protein sequence ID" value="ANI99199.1"/>
    <property type="molecule type" value="Genomic_DNA"/>
</dbReference>
<dbReference type="Pfam" id="PF01315">
    <property type="entry name" value="Ald_Xan_dh_C"/>
    <property type="match status" value="1"/>
</dbReference>
<proteinExistence type="predicted"/>
<name>A0A191UDW0_9BURK</name>
<evidence type="ECO:0000259" key="3">
    <source>
        <dbReference type="SMART" id="SM01008"/>
    </source>
</evidence>
<evidence type="ECO:0000256" key="2">
    <source>
        <dbReference type="ARBA" id="ARBA00023002"/>
    </source>
</evidence>
<dbReference type="SMART" id="SM01008">
    <property type="entry name" value="Ald_Xan_dh_C"/>
    <property type="match status" value="1"/>
</dbReference>
<organism evidence="4 5">
    <name type="scientific">Polynucleobacter wuianus</name>
    <dbReference type="NCBI Taxonomy" id="1743168"/>
    <lineage>
        <taxon>Bacteria</taxon>
        <taxon>Pseudomonadati</taxon>
        <taxon>Pseudomonadota</taxon>
        <taxon>Betaproteobacteria</taxon>
        <taxon>Burkholderiales</taxon>
        <taxon>Burkholderiaceae</taxon>
        <taxon>Polynucleobacter</taxon>
    </lineage>
</organism>
<dbReference type="PANTHER" id="PTHR11908">
    <property type="entry name" value="XANTHINE DEHYDROGENASE"/>
    <property type="match status" value="1"/>
</dbReference>
<dbReference type="RefSeq" id="WP_068948204.1">
    <property type="nucleotide sequence ID" value="NZ_CP015922.1"/>
</dbReference>
<reference evidence="5" key="1">
    <citation type="submission" date="2016-05" db="EMBL/GenBank/DDBJ databases">
        <title>Polynucleobacter sp. QLW-P1FAT50C-4 genome.</title>
        <authorList>
            <person name="Hahn M.W."/>
        </authorList>
    </citation>
    <scope>NUCLEOTIDE SEQUENCE [LARGE SCALE GENOMIC DNA]</scope>
    <source>
        <strain evidence="5">QLW-P1FAT50C-4</strain>
    </source>
</reference>
<dbReference type="STRING" id="1743168.A8O14_03245"/>
<dbReference type="Gene3D" id="3.90.1170.50">
    <property type="entry name" value="Aldehyde oxidase/xanthine dehydrogenase, a/b hammerhead"/>
    <property type="match status" value="1"/>
</dbReference>
<dbReference type="SUPFAM" id="SSF54665">
    <property type="entry name" value="CO dehydrogenase molybdoprotein N-domain-like"/>
    <property type="match status" value="1"/>
</dbReference>
<evidence type="ECO:0000313" key="4">
    <source>
        <dbReference type="EMBL" id="ANI99199.1"/>
    </source>
</evidence>
<dbReference type="InterPro" id="IPR000674">
    <property type="entry name" value="Ald_Oxase/Xan_DH_a/b"/>
</dbReference>
<dbReference type="InterPro" id="IPR037165">
    <property type="entry name" value="AldOxase/xan_DH_Mopterin-bd_sf"/>
</dbReference>
<dbReference type="AlphaFoldDB" id="A0A191UDW0"/>
<evidence type="ECO:0000313" key="5">
    <source>
        <dbReference type="Proteomes" id="UP000078463"/>
    </source>
</evidence>
<feature type="domain" description="Aldehyde oxidase/xanthine dehydrogenase a/b hammerhead" evidence="3">
    <location>
        <begin position="36"/>
        <end position="151"/>
    </location>
</feature>
<dbReference type="SUPFAM" id="SSF56003">
    <property type="entry name" value="Molybdenum cofactor-binding domain"/>
    <property type="match status" value="1"/>
</dbReference>
<sequence>MNKPSDLKGLVLDPVTNDQRYIGSSEPRHSARRLLEGQGTYIDDIQLPRMGHVVFWRSPVAHMKIGKIHTEQASKMPGVLAVVDGVQMAKICKPWVATLGHLAGMKSAPQHALAIDRACWQGEPVVAVVAETRAQAEDALQLVDVEWEELPAVISMESALDPKTPLIHPELGDNLCFTRSLDVGNVDEAFANADVVAEATFGFGRHTGVTLEPRCQIADYNPGERRLTVYHSQQAPHMMQDLYCRQFGLSESDVHVMCKDVGGSFGIKVHAYPDDFATVGLAMMLERPVKFVADRLESFTSDIHAREHRIKGRIAANKAGDILAFEIHDLTGIGPYSMFPRTSAIEGNQVVNLVGGPYKHQNYRAHLDVVFQNKTPTCQYRGVGHPIACAVTEGLVDLAAQKLQMDPLEFRKRNVIPDDAYPCSGISGIKLEVLSHEQCLRTIEKMMDYPALRKEQAELRKKGIYRGIGFATLIELTNPSPAFYGVGGARIASQDGASVRLDPSGVVSVLVGVGEQGQGTEGIYAQIAADAVGVSINQVRIVTGDTDVTPYGGGTWASRGAGVGGEAVLLACQALQENILKLAGAILNRPVADLSVHRSHVLDKASGEQLLPFSEIGRIGYFRTDTLPAGFSADLMVTRHYTQKDYPFIFTNGVQASYVEVDPDTGFVKLLKHWAVEDCGRVINPMLVDEQVRGAIVQGIGGVLFEECLYDESGLLRNGSMADYLVPMANEMPDIEVAHVETPTQSSKLGAKGAGEAGTAGAPGAVQNAINDALAPFNATVFDQPITCEKILRALKKI</sequence>
<dbReference type="InterPro" id="IPR036856">
    <property type="entry name" value="Ald_Oxase/Xan_DH_a/b_sf"/>
</dbReference>
<dbReference type="Pfam" id="PF20256">
    <property type="entry name" value="MoCoBD_2"/>
    <property type="match status" value="1"/>
</dbReference>
<dbReference type="GO" id="GO:0016491">
    <property type="term" value="F:oxidoreductase activity"/>
    <property type="evidence" value="ECO:0007669"/>
    <property type="project" value="UniProtKB-KW"/>
</dbReference>
<dbReference type="Proteomes" id="UP000078463">
    <property type="component" value="Chromosome"/>
</dbReference>
<keyword evidence="2" id="KW-0560">Oxidoreductase</keyword>